<dbReference type="PROSITE" id="PS00108">
    <property type="entry name" value="PROTEIN_KINASE_ST"/>
    <property type="match status" value="1"/>
</dbReference>
<evidence type="ECO:0000256" key="1">
    <source>
        <dbReference type="SAM" id="MobiDB-lite"/>
    </source>
</evidence>
<evidence type="ECO:0000259" key="2">
    <source>
        <dbReference type="PROSITE" id="PS50011"/>
    </source>
</evidence>
<dbReference type="PROSITE" id="PS50011">
    <property type="entry name" value="PROTEIN_KINASE_DOM"/>
    <property type="match status" value="1"/>
</dbReference>
<dbReference type="InterPro" id="IPR000719">
    <property type="entry name" value="Prot_kinase_dom"/>
</dbReference>
<feature type="region of interest" description="Disordered" evidence="1">
    <location>
        <begin position="310"/>
        <end position="389"/>
    </location>
</feature>
<dbReference type="STRING" id="2282107.A0A286UPF9"/>
<dbReference type="SMART" id="SM00220">
    <property type="entry name" value="S_TKc"/>
    <property type="match status" value="1"/>
</dbReference>
<feature type="region of interest" description="Disordered" evidence="1">
    <location>
        <begin position="412"/>
        <end position="443"/>
    </location>
</feature>
<dbReference type="GO" id="GO:0005524">
    <property type="term" value="F:ATP binding"/>
    <property type="evidence" value="ECO:0007669"/>
    <property type="project" value="InterPro"/>
</dbReference>
<dbReference type="EMBL" id="NBII01000003">
    <property type="protein sequence ID" value="PAV21486.1"/>
    <property type="molecule type" value="Genomic_DNA"/>
</dbReference>
<dbReference type="Gene3D" id="1.10.510.10">
    <property type="entry name" value="Transferase(Phosphotransferase) domain 1"/>
    <property type="match status" value="1"/>
</dbReference>
<feature type="domain" description="Protein kinase" evidence="2">
    <location>
        <begin position="37"/>
        <end position="314"/>
    </location>
</feature>
<dbReference type="GO" id="GO:0004672">
    <property type="term" value="F:protein kinase activity"/>
    <property type="evidence" value="ECO:0007669"/>
    <property type="project" value="InterPro"/>
</dbReference>
<comment type="caution">
    <text evidence="3">The sequence shown here is derived from an EMBL/GenBank/DDBJ whole genome shotgun (WGS) entry which is preliminary data.</text>
</comment>
<dbReference type="Pfam" id="PF00069">
    <property type="entry name" value="Pkinase"/>
    <property type="match status" value="1"/>
</dbReference>
<proteinExistence type="predicted"/>
<evidence type="ECO:0000313" key="4">
    <source>
        <dbReference type="Proteomes" id="UP000217199"/>
    </source>
</evidence>
<evidence type="ECO:0000313" key="3">
    <source>
        <dbReference type="EMBL" id="PAV21486.1"/>
    </source>
</evidence>
<protein>
    <submittedName>
        <fullName evidence="3">Calcium calmodulin-dependent kinase</fullName>
    </submittedName>
</protein>
<dbReference type="OrthoDB" id="40902at2759"/>
<reference evidence="3 4" key="1">
    <citation type="journal article" date="2017" name="Mol. Ecol.">
        <title>Comparative and population genomic landscape of Phellinus noxius: A hypervariable fungus causing root rot in trees.</title>
        <authorList>
            <person name="Chung C.L."/>
            <person name="Lee T.J."/>
            <person name="Akiba M."/>
            <person name="Lee H.H."/>
            <person name="Kuo T.H."/>
            <person name="Liu D."/>
            <person name="Ke H.M."/>
            <person name="Yokoi T."/>
            <person name="Roa M.B."/>
            <person name="Lu M.J."/>
            <person name="Chang Y.Y."/>
            <person name="Ann P.J."/>
            <person name="Tsai J.N."/>
            <person name="Chen C.Y."/>
            <person name="Tzean S.S."/>
            <person name="Ota Y."/>
            <person name="Hattori T."/>
            <person name="Sahashi N."/>
            <person name="Liou R.F."/>
            <person name="Kikuchi T."/>
            <person name="Tsai I.J."/>
        </authorList>
    </citation>
    <scope>NUCLEOTIDE SEQUENCE [LARGE SCALE GENOMIC DNA]</scope>
    <source>
        <strain evidence="3 4">FFPRI411160</strain>
    </source>
</reference>
<dbReference type="InterPro" id="IPR011009">
    <property type="entry name" value="Kinase-like_dom_sf"/>
</dbReference>
<dbReference type="InterPro" id="IPR008271">
    <property type="entry name" value="Ser/Thr_kinase_AS"/>
</dbReference>
<dbReference type="PANTHER" id="PTHR24347">
    <property type="entry name" value="SERINE/THREONINE-PROTEIN KINASE"/>
    <property type="match status" value="1"/>
</dbReference>
<dbReference type="InParanoid" id="A0A286UPF9"/>
<accession>A0A286UPF9</accession>
<sequence>MSGKTKTKWPKFHDQDKYRFCFGQPKSAAKKFQYDFEKNIETIDKGQFSTVVKTTWKVPKNFPDIPPGYMTVAIKITSKEDRRVNPIEEVGIVKKLHHNNIVRFYDSFESNKNWYLSFEYLEGGALVDHLKEVRKFNEPQVSRIVRSLLEAVSFLHKKDILHRDLKPDNVVYRTKSKNSDVIIIDFNLAVEVKEEGESFPMSGTLNYIAPEIILSGKHSTSSFKGKKADLWSMGVLTYLLLTGKFPYEVEDNKAAKKFLKHERIEYPDKYWESKSPNELSFGTFGTVKKFVQGLLHKSRTSRYSAEVALSQPFLQEDPPSQKISEDDPVREGSSKRVSEHDVDSNKSKGKKLTDRLWGKLDTKKKAKREGERIEGNILSNSSKEPKRGVPRIEVTTTVEVRMEPRASGALNTVGETHGWEDDSRRFPNKMPRVAEESGGDQVSTTHAMISSVQQGVTSVQEVTVINPPGPVKMKTKKLQKKRPPAPETKANVEKAKRYHSIIRLPRRARNEIKSDKRNA</sequence>
<organism evidence="3 4">
    <name type="scientific">Pyrrhoderma noxium</name>
    <dbReference type="NCBI Taxonomy" id="2282107"/>
    <lineage>
        <taxon>Eukaryota</taxon>
        <taxon>Fungi</taxon>
        <taxon>Dikarya</taxon>
        <taxon>Basidiomycota</taxon>
        <taxon>Agaricomycotina</taxon>
        <taxon>Agaricomycetes</taxon>
        <taxon>Hymenochaetales</taxon>
        <taxon>Hymenochaetaceae</taxon>
        <taxon>Pyrrhoderma</taxon>
    </lineage>
</organism>
<dbReference type="AlphaFoldDB" id="A0A286UPF9"/>
<gene>
    <name evidence="3" type="ORF">PNOK_0411300</name>
</gene>
<feature type="compositionally biased region" description="Basic residues" evidence="1">
    <location>
        <begin position="473"/>
        <end position="483"/>
    </location>
</feature>
<dbReference type="SUPFAM" id="SSF56112">
    <property type="entry name" value="Protein kinase-like (PK-like)"/>
    <property type="match status" value="1"/>
</dbReference>
<feature type="compositionally biased region" description="Basic and acidic residues" evidence="1">
    <location>
        <begin position="323"/>
        <end position="374"/>
    </location>
</feature>
<dbReference type="Proteomes" id="UP000217199">
    <property type="component" value="Unassembled WGS sequence"/>
</dbReference>
<keyword evidence="3" id="KW-0808">Transferase</keyword>
<keyword evidence="4" id="KW-1185">Reference proteome</keyword>
<name>A0A286UPF9_9AGAM</name>
<keyword evidence="3" id="KW-0418">Kinase</keyword>
<feature type="region of interest" description="Disordered" evidence="1">
    <location>
        <begin position="466"/>
        <end position="495"/>
    </location>
</feature>